<accession>A0A381Z4S7</accession>
<dbReference type="EMBL" id="UINC01019930">
    <property type="protein sequence ID" value="SVA84189.1"/>
    <property type="molecule type" value="Genomic_DNA"/>
</dbReference>
<evidence type="ECO:0000313" key="1">
    <source>
        <dbReference type="EMBL" id="SVA84189.1"/>
    </source>
</evidence>
<dbReference type="PROSITE" id="PS51257">
    <property type="entry name" value="PROKAR_LIPOPROTEIN"/>
    <property type="match status" value="1"/>
</dbReference>
<protein>
    <submittedName>
        <fullName evidence="1">Uncharacterized protein</fullName>
    </submittedName>
</protein>
<proteinExistence type="predicted"/>
<organism evidence="1">
    <name type="scientific">marine metagenome</name>
    <dbReference type="NCBI Taxonomy" id="408172"/>
    <lineage>
        <taxon>unclassified sequences</taxon>
        <taxon>metagenomes</taxon>
        <taxon>ecological metagenomes</taxon>
    </lineage>
</organism>
<reference evidence="1" key="1">
    <citation type="submission" date="2018-05" db="EMBL/GenBank/DDBJ databases">
        <authorList>
            <person name="Lanie J.A."/>
            <person name="Ng W.-L."/>
            <person name="Kazmierczak K.M."/>
            <person name="Andrzejewski T.M."/>
            <person name="Davidsen T.M."/>
            <person name="Wayne K.J."/>
            <person name="Tettelin H."/>
            <person name="Glass J.I."/>
            <person name="Rusch D."/>
            <person name="Podicherti R."/>
            <person name="Tsui H.-C.T."/>
            <person name="Winkler M.E."/>
        </authorList>
    </citation>
    <scope>NUCLEOTIDE SEQUENCE</scope>
</reference>
<dbReference type="AlphaFoldDB" id="A0A381Z4S7"/>
<gene>
    <name evidence="1" type="ORF">METZ01_LOCUS137043</name>
</gene>
<sequence>MAIKSLFILGLFTSCFLFGTSDLYANDSYLQTPEASERIKKAFEKGGIPMMQAEKFMLALSLSEQQREKVEPIFLTTIKKRKKAMKKLKGMNGRPQDAIEDLKKIQRKEKNKLKKILNSKQFKTYSAIVAVNKGFVNGLGNMRIPMVQGGVGGGYGNQSPTAQRP</sequence>
<name>A0A381Z4S7_9ZZZZ</name>